<name>A0A0R0AL59_9GAMM</name>
<keyword evidence="1" id="KW-0812">Transmembrane</keyword>
<evidence type="ECO:0000256" key="1">
    <source>
        <dbReference type="SAM" id="Phobius"/>
    </source>
</evidence>
<proteinExistence type="predicted"/>
<sequence>MRKFECWLYGTVFGIGAVLLLIRGLVPFPREHLFTEVFWIFIGVDAFCFIVSFLCFRRIFLASRDG</sequence>
<gene>
    <name evidence="2" type="ORF">ARC20_06175</name>
</gene>
<feature type="transmembrane region" description="Helical" evidence="1">
    <location>
        <begin position="7"/>
        <end position="26"/>
    </location>
</feature>
<evidence type="ECO:0008006" key="4">
    <source>
        <dbReference type="Google" id="ProtNLM"/>
    </source>
</evidence>
<evidence type="ECO:0000313" key="2">
    <source>
        <dbReference type="EMBL" id="KRG45990.1"/>
    </source>
</evidence>
<keyword evidence="3" id="KW-1185">Reference proteome</keyword>
<dbReference type="Proteomes" id="UP000051802">
    <property type="component" value="Unassembled WGS sequence"/>
</dbReference>
<accession>A0A0R0AL59</accession>
<dbReference type="EMBL" id="LLXU01000058">
    <property type="protein sequence ID" value="KRG45990.1"/>
    <property type="molecule type" value="Genomic_DNA"/>
</dbReference>
<protein>
    <recommendedName>
        <fullName evidence="4">Transmembrane protein</fullName>
    </recommendedName>
</protein>
<organism evidence="2 3">
    <name type="scientific">Stenotrophomonas panacihumi</name>
    <dbReference type="NCBI Taxonomy" id="676599"/>
    <lineage>
        <taxon>Bacteria</taxon>
        <taxon>Pseudomonadati</taxon>
        <taxon>Pseudomonadota</taxon>
        <taxon>Gammaproteobacteria</taxon>
        <taxon>Lysobacterales</taxon>
        <taxon>Lysobacteraceae</taxon>
        <taxon>Stenotrophomonas</taxon>
    </lineage>
</organism>
<comment type="caution">
    <text evidence="2">The sequence shown here is derived from an EMBL/GenBank/DDBJ whole genome shotgun (WGS) entry which is preliminary data.</text>
</comment>
<dbReference type="AlphaFoldDB" id="A0A0R0AL59"/>
<feature type="transmembrane region" description="Helical" evidence="1">
    <location>
        <begin position="38"/>
        <end position="56"/>
    </location>
</feature>
<evidence type="ECO:0000313" key="3">
    <source>
        <dbReference type="Proteomes" id="UP000051802"/>
    </source>
</evidence>
<reference evidence="2 3" key="1">
    <citation type="submission" date="2015-10" db="EMBL/GenBank/DDBJ databases">
        <title>Genome sequencing and analysis of members of genus Stenotrophomonas.</title>
        <authorList>
            <person name="Patil P.P."/>
            <person name="Midha S."/>
            <person name="Patil P.B."/>
        </authorList>
    </citation>
    <scope>NUCLEOTIDE SEQUENCE [LARGE SCALE GENOMIC DNA]</scope>
    <source>
        <strain evidence="2 3">JCM 16536</strain>
    </source>
</reference>
<dbReference type="STRING" id="676599.ARC20_06175"/>
<keyword evidence="1" id="KW-0472">Membrane</keyword>
<dbReference type="RefSeq" id="WP_057645333.1">
    <property type="nucleotide sequence ID" value="NZ_LLXU01000058.1"/>
</dbReference>
<keyword evidence="1" id="KW-1133">Transmembrane helix</keyword>